<dbReference type="RefSeq" id="XP_021100737.1">
    <property type="nucleotide sequence ID" value="XM_021245078.1"/>
</dbReference>
<accession>A0AAX6RSE6</accession>
<evidence type="ECO:0000256" key="1">
    <source>
        <dbReference type="ARBA" id="ARBA00010932"/>
    </source>
</evidence>
<feature type="compositionally biased region" description="Polar residues" evidence="2">
    <location>
        <begin position="137"/>
        <end position="149"/>
    </location>
</feature>
<dbReference type="AlphaFoldDB" id="A0AAX6RSE6"/>
<dbReference type="InterPro" id="IPR057742">
    <property type="entry name" value="Speedy_E"/>
</dbReference>
<proteinExistence type="inferred from homology"/>
<evidence type="ECO:0000256" key="2">
    <source>
        <dbReference type="SAM" id="MobiDB-lite"/>
    </source>
</evidence>
<comment type="similarity">
    <text evidence="1">Belongs to the Speedy/Ringo family.</text>
</comment>
<feature type="region of interest" description="Disordered" evidence="2">
    <location>
        <begin position="137"/>
        <end position="157"/>
    </location>
</feature>
<reference evidence="4" key="1">
    <citation type="submission" date="2025-08" db="UniProtKB">
        <authorList>
            <consortium name="RefSeq"/>
        </authorList>
    </citation>
    <scope>IDENTIFICATION</scope>
</reference>
<protein>
    <submittedName>
        <fullName evidence="4">Speedy protein E4-like</fullName>
    </submittedName>
</protein>
<evidence type="ECO:0000313" key="4">
    <source>
        <dbReference type="RefSeq" id="XP_021100737.1"/>
    </source>
</evidence>
<sequence length="157" mass="18144">MLPEHHEAFTRLLKDPVIQRFLAWDTNLKASDKDLLAMVITYFSQAGLFPWQFQRTHVFLALYQATDMVEEDNQEPKLHTFFFLYGMNFNKIPQVHNLCYQFIGCMDWNFRVTREDCEEIQAYNLRSGCGAEIVPSSQDPGALRTSTSRRGAMGPGI</sequence>
<dbReference type="InterPro" id="IPR020984">
    <property type="entry name" value="Speedy"/>
</dbReference>
<keyword evidence="3" id="KW-1185">Reference proteome</keyword>
<organism evidence="3 4">
    <name type="scientific">Heterocephalus glaber</name>
    <name type="common">Naked mole rat</name>
    <dbReference type="NCBI Taxonomy" id="10181"/>
    <lineage>
        <taxon>Eukaryota</taxon>
        <taxon>Metazoa</taxon>
        <taxon>Chordata</taxon>
        <taxon>Craniata</taxon>
        <taxon>Vertebrata</taxon>
        <taxon>Euteleostomi</taxon>
        <taxon>Mammalia</taxon>
        <taxon>Eutheria</taxon>
        <taxon>Euarchontoglires</taxon>
        <taxon>Glires</taxon>
        <taxon>Rodentia</taxon>
        <taxon>Hystricomorpha</taxon>
        <taxon>Bathyergidae</taxon>
        <taxon>Heterocephalus</taxon>
    </lineage>
</organism>
<dbReference type="GeneID" id="106007827"/>
<dbReference type="Pfam" id="PF11357">
    <property type="entry name" value="Spy1"/>
    <property type="match status" value="1"/>
</dbReference>
<name>A0AAX6RSE6_HETGA</name>
<dbReference type="PANTHER" id="PTHR31156">
    <property type="entry name" value="WBSCR19-LIKE PROTEIN"/>
    <property type="match status" value="1"/>
</dbReference>
<gene>
    <name evidence="4" type="primary">LOC106007827</name>
</gene>
<dbReference type="Proteomes" id="UP000694906">
    <property type="component" value="Unplaced"/>
</dbReference>
<evidence type="ECO:0000313" key="3">
    <source>
        <dbReference type="Proteomes" id="UP000694906"/>
    </source>
</evidence>
<dbReference type="GO" id="GO:0019901">
    <property type="term" value="F:protein kinase binding"/>
    <property type="evidence" value="ECO:0007669"/>
    <property type="project" value="InterPro"/>
</dbReference>